<evidence type="ECO:0000313" key="1">
    <source>
        <dbReference type="EMBL" id="CAF5082883.1"/>
    </source>
</evidence>
<gene>
    <name evidence="1" type="ORF">QYT958_LOCUS43991</name>
    <name evidence="2" type="ORF">QYT958_LOCUS44246</name>
</gene>
<sequence length="54" mass="6139">MYDKQISTVENSLQNIAAVTDVEAKRKILYADCHDILSSYLDFSYSHSTNPLDN</sequence>
<accession>A0A822DY59</accession>
<dbReference type="AlphaFoldDB" id="A0A822DY59"/>
<evidence type="ECO:0000313" key="3">
    <source>
        <dbReference type="Proteomes" id="UP000663848"/>
    </source>
</evidence>
<comment type="caution">
    <text evidence="1">The sequence shown here is derived from an EMBL/GenBank/DDBJ whole genome shotgun (WGS) entry which is preliminary data.</text>
</comment>
<dbReference type="EMBL" id="CAJOBR010065597">
    <property type="protein sequence ID" value="CAF5082883.1"/>
    <property type="molecule type" value="Genomic_DNA"/>
</dbReference>
<organism evidence="1 3">
    <name type="scientific">Rotaria socialis</name>
    <dbReference type="NCBI Taxonomy" id="392032"/>
    <lineage>
        <taxon>Eukaryota</taxon>
        <taxon>Metazoa</taxon>
        <taxon>Spiralia</taxon>
        <taxon>Gnathifera</taxon>
        <taxon>Rotifera</taxon>
        <taxon>Eurotatoria</taxon>
        <taxon>Bdelloidea</taxon>
        <taxon>Philodinida</taxon>
        <taxon>Philodinidae</taxon>
        <taxon>Rotaria</taxon>
    </lineage>
</organism>
<name>A0A822DY59_9BILA</name>
<protein>
    <submittedName>
        <fullName evidence="1">Uncharacterized protein</fullName>
    </submittedName>
</protein>
<evidence type="ECO:0000313" key="2">
    <source>
        <dbReference type="EMBL" id="CAF5089017.1"/>
    </source>
</evidence>
<feature type="non-terminal residue" evidence="1">
    <location>
        <position position="1"/>
    </location>
</feature>
<proteinExistence type="predicted"/>
<reference evidence="1" key="1">
    <citation type="submission" date="2021-02" db="EMBL/GenBank/DDBJ databases">
        <authorList>
            <person name="Nowell W R."/>
        </authorList>
    </citation>
    <scope>NUCLEOTIDE SEQUENCE</scope>
</reference>
<dbReference type="Proteomes" id="UP000663848">
    <property type="component" value="Unassembled WGS sequence"/>
</dbReference>
<dbReference type="EMBL" id="CAJOBR010067584">
    <property type="protein sequence ID" value="CAF5089017.1"/>
    <property type="molecule type" value="Genomic_DNA"/>
</dbReference>